<evidence type="ECO:0000313" key="3">
    <source>
        <dbReference type="Proteomes" id="UP001139333"/>
    </source>
</evidence>
<reference evidence="2" key="1">
    <citation type="submission" date="2022-01" db="EMBL/GenBank/DDBJ databases">
        <title>Whole genome-based taxonomy of the Shewanellaceae.</title>
        <authorList>
            <person name="Martin-Rodriguez A.J."/>
        </authorList>
    </citation>
    <scope>NUCLEOTIDE SEQUENCE</scope>
    <source>
        <strain evidence="2">DSM 16422</strain>
    </source>
</reference>
<keyword evidence="3" id="KW-1185">Reference proteome</keyword>
<feature type="transmembrane region" description="Helical" evidence="1">
    <location>
        <begin position="20"/>
        <end position="44"/>
    </location>
</feature>
<feature type="transmembrane region" description="Helical" evidence="1">
    <location>
        <begin position="116"/>
        <end position="140"/>
    </location>
</feature>
<dbReference type="Proteomes" id="UP001139333">
    <property type="component" value="Unassembled WGS sequence"/>
</dbReference>
<keyword evidence="1" id="KW-0812">Transmembrane</keyword>
<dbReference type="RefSeq" id="WP_248996366.1">
    <property type="nucleotide sequence ID" value="NZ_JAKIKP010000011.1"/>
</dbReference>
<evidence type="ECO:0000313" key="2">
    <source>
        <dbReference type="EMBL" id="MCL1143693.1"/>
    </source>
</evidence>
<gene>
    <name evidence="2" type="ORF">L2672_13505</name>
</gene>
<organism evidence="2 3">
    <name type="scientific">Shewanella gaetbuli</name>
    <dbReference type="NCBI Taxonomy" id="220752"/>
    <lineage>
        <taxon>Bacteria</taxon>
        <taxon>Pseudomonadati</taxon>
        <taxon>Pseudomonadota</taxon>
        <taxon>Gammaproteobacteria</taxon>
        <taxon>Alteromonadales</taxon>
        <taxon>Shewanellaceae</taxon>
        <taxon>Shewanella</taxon>
    </lineage>
</organism>
<proteinExistence type="predicted"/>
<name>A0A9X1ZL25_9GAMM</name>
<dbReference type="AlphaFoldDB" id="A0A9X1ZL25"/>
<accession>A0A9X1ZL25</accession>
<feature type="transmembrane region" description="Helical" evidence="1">
    <location>
        <begin position="75"/>
        <end position="96"/>
    </location>
</feature>
<comment type="caution">
    <text evidence="2">The sequence shown here is derived from an EMBL/GenBank/DDBJ whole genome shotgun (WGS) entry which is preliminary data.</text>
</comment>
<protein>
    <submittedName>
        <fullName evidence="2">Magnesium transporter</fullName>
    </submittedName>
</protein>
<evidence type="ECO:0000256" key="1">
    <source>
        <dbReference type="SAM" id="Phobius"/>
    </source>
</evidence>
<sequence>MKSDNHVNVEHVKNQRASRLKCWTVSLIKGGAIFSIFILLSQFFKLLSTINGTNIPAGYYSEPMPTILGLLDSEFFMGVIFVITLTVLAYVLYLLWQLHEIAVHKSEKINSHQANLVFALSLCGLFLHKAWWVLAVIIAFTNWHAISNALSKVIHNGIYSTKSDNKQIQKDEA</sequence>
<keyword evidence="1" id="KW-0472">Membrane</keyword>
<dbReference type="EMBL" id="JAKIKP010000011">
    <property type="protein sequence ID" value="MCL1143693.1"/>
    <property type="molecule type" value="Genomic_DNA"/>
</dbReference>
<keyword evidence="1" id="KW-1133">Transmembrane helix</keyword>